<feature type="region of interest" description="Disordered" evidence="1">
    <location>
        <begin position="412"/>
        <end position="493"/>
    </location>
</feature>
<evidence type="ECO:0000313" key="3">
    <source>
        <dbReference type="Proteomes" id="UP000032702"/>
    </source>
</evidence>
<gene>
    <name evidence="2" type="ORF">STIAU_5347</name>
</gene>
<organism evidence="2 3">
    <name type="scientific">Stigmatella aurantiaca (strain DW4/3-1)</name>
    <dbReference type="NCBI Taxonomy" id="378806"/>
    <lineage>
        <taxon>Bacteria</taxon>
        <taxon>Pseudomonadati</taxon>
        <taxon>Myxococcota</taxon>
        <taxon>Myxococcia</taxon>
        <taxon>Myxococcales</taxon>
        <taxon>Cystobacterineae</taxon>
        <taxon>Archangiaceae</taxon>
        <taxon>Stigmatella</taxon>
    </lineage>
</organism>
<sequence length="634" mass="69312">MLAVEGGEQREGVAGIELRVRDDAFVHLHAVLFQKRIQPGLRLELREVEHASSRRQVLAQHILLGRCVRRPGSGDDDQRSVSRHFLLACQVEERGGVALLNQLLAELGEAGAWAFWGGCCLQGPFAMPREEVDLLGAHRAELEEGVGQILLGDGGERGVRLVGALAPGEHHLRLARVELVLRRQLRVPDRISKGVFELSRRLGLIALEELLKGVIGGVAGRQEADGTNRLLEPGQRGARLGGQCEELLLREIPARVRLEGQVVDASQDPQRHRGLGGGGGEEGAGAARGELAELLDVRGEIDAQQRQPHPRFGRREEQRARGDEQGERAGQQEQQPQRTEDLSDVGLVHGSSPALRLHRAVGEQQREEDDGEEEHQGLHVQHAPEQVLELRVEGEVADEGAQGLLHALHQPVQHHPGQQHHEGEQRGHHLALGQRGDEHPHRHAGGSPQEQPAVAQQHRGPLQHGARGARPEGREEQREDEGQPQRGGDDAQASQVLAQHQLEGPHRCRHQQLEGLVALLLGEQPHGEEGRHEEGDDHHRAPELDHHPVREVAVDGGIGREPGPAHLTGLLVHRLEGLEQAHEEQRGDGHHRREDRIGPGGGEVDGQLLAGDRQGGTHAGPLDSRAAPLRRRSA</sequence>
<evidence type="ECO:0000313" key="2">
    <source>
        <dbReference type="EMBL" id="EAU65263.1"/>
    </source>
</evidence>
<reference evidence="2 3" key="1">
    <citation type="submission" date="2006-04" db="EMBL/GenBank/DDBJ databases">
        <authorList>
            <person name="Nierman W.C."/>
        </authorList>
    </citation>
    <scope>NUCLEOTIDE SEQUENCE [LARGE SCALE GENOMIC DNA]</scope>
    <source>
        <strain evidence="2 3">DW4/3-1</strain>
    </source>
</reference>
<feature type="compositionally biased region" description="Basic and acidic residues" evidence="1">
    <location>
        <begin position="580"/>
        <end position="597"/>
    </location>
</feature>
<feature type="region of interest" description="Disordered" evidence="1">
    <location>
        <begin position="580"/>
        <end position="634"/>
    </location>
</feature>
<feature type="region of interest" description="Disordered" evidence="1">
    <location>
        <begin position="260"/>
        <end position="285"/>
    </location>
</feature>
<evidence type="ECO:0000256" key="1">
    <source>
        <dbReference type="SAM" id="MobiDB-lite"/>
    </source>
</evidence>
<comment type="caution">
    <text evidence="2">The sequence shown here is derived from an EMBL/GenBank/DDBJ whole genome shotgun (WGS) entry which is preliminary data.</text>
</comment>
<dbReference type="AlphaFoldDB" id="Q08XR9"/>
<dbReference type="EMBL" id="AAMD01000087">
    <property type="protein sequence ID" value="EAU65263.1"/>
    <property type="molecule type" value="Genomic_DNA"/>
</dbReference>
<dbReference type="Proteomes" id="UP000032702">
    <property type="component" value="Unassembled WGS sequence"/>
</dbReference>
<feature type="region of interest" description="Disordered" evidence="1">
    <location>
        <begin position="526"/>
        <end position="547"/>
    </location>
</feature>
<protein>
    <submittedName>
        <fullName evidence="2">Uncharacterized protein</fullName>
    </submittedName>
</protein>
<feature type="compositionally biased region" description="Low complexity" evidence="1">
    <location>
        <begin position="328"/>
        <end position="337"/>
    </location>
</feature>
<feature type="compositionally biased region" description="Basic and acidic residues" evidence="1">
    <location>
        <begin position="313"/>
        <end position="327"/>
    </location>
</feature>
<accession>Q08XR9</accession>
<name>Q08XR9_STIAD</name>
<proteinExistence type="predicted"/>
<feature type="compositionally biased region" description="Basic and acidic residues" evidence="1">
    <location>
        <begin position="469"/>
        <end position="489"/>
    </location>
</feature>
<feature type="region of interest" description="Disordered" evidence="1">
    <location>
        <begin position="300"/>
        <end position="381"/>
    </location>
</feature>